<protein>
    <recommendedName>
        <fullName evidence="3">Bacterial transcriptional activator domain-containing protein</fullName>
    </recommendedName>
</protein>
<sequence length="610" mass="65227">MRWMNRLATTTILLAVIAGPPLLAAVWLQHHPWQTPTRTQIQTWTEQPLTAATIIAGCVTAAGLGWLALVAYLAHRAAADLRRRVRHTRLLALPTPAQMTASSMAGVAALTLPAVTADHPVPAVAATSTPSPTSEGTTLTDADELSNAQPAGFALPGGGWIPYRTAAAVAALSAATWLYHRRHYRPGPELRDHRNDTDLQPQTSTVHTITTALTETRHTDDQPTSLLPEQLPGGILQLSGPGARAAARGILVTAALHTATGGDHLAVAVRTDDLKILLPGHSVADLASLRIRATDAPLPTPVASDSGAAAVTVIRLDEDPTAAHHWYVAADGTATSRDLTEPLRICCLDSQATTDLLNLAQHRLPANPQPGPDPGPAVASTRDQASTAGQLTLLGGCDLTAAGRPVHMRRTAGLQILAYLAVHPDGVTRTRLTQAIWPHLPASTISQRFHTTLADLRKQLRPLLGDDPIARHDDRYLLNTRVISADLQRWRTAEHTAIQALDPAARLDACRGLINLYGGELAAGWSWSWLIPVREQIRRSVIDAHTLLARHTTPGEALTLLQHAITVDPDNESLYRDAADLLLAAGDRAGAAYLMERFRHQPAEGPGARS</sequence>
<feature type="region of interest" description="Disordered" evidence="1">
    <location>
        <begin position="363"/>
        <end position="384"/>
    </location>
</feature>
<dbReference type="EMBL" id="BOML01000038">
    <property type="protein sequence ID" value="GIE03432.1"/>
    <property type="molecule type" value="Genomic_DNA"/>
</dbReference>
<evidence type="ECO:0000256" key="1">
    <source>
        <dbReference type="SAM" id="MobiDB-lite"/>
    </source>
</evidence>
<keyword evidence="2" id="KW-0812">Transmembrane</keyword>
<dbReference type="InterPro" id="IPR005158">
    <property type="entry name" value="BTAD"/>
</dbReference>
<name>A0ABQ3Z0S8_9ACTN</name>
<proteinExistence type="predicted"/>
<dbReference type="InterPro" id="IPR036388">
    <property type="entry name" value="WH-like_DNA-bd_sf"/>
</dbReference>
<feature type="domain" description="Bacterial transcriptional activator" evidence="3">
    <location>
        <begin position="485"/>
        <end position="604"/>
    </location>
</feature>
<dbReference type="PANTHER" id="PTHR35807">
    <property type="entry name" value="TRANSCRIPTIONAL REGULATOR REDD-RELATED"/>
    <property type="match status" value="1"/>
</dbReference>
<reference evidence="4 5" key="1">
    <citation type="submission" date="2021-01" db="EMBL/GenBank/DDBJ databases">
        <title>Whole genome shotgun sequence of Actinoplanes durhamensis NBRC 14914.</title>
        <authorList>
            <person name="Komaki H."/>
            <person name="Tamura T."/>
        </authorList>
    </citation>
    <scope>NUCLEOTIDE SEQUENCE [LARGE SCALE GENOMIC DNA]</scope>
    <source>
        <strain evidence="4 5">NBRC 14914</strain>
    </source>
</reference>
<keyword evidence="2" id="KW-0472">Membrane</keyword>
<evidence type="ECO:0000313" key="4">
    <source>
        <dbReference type="EMBL" id="GIE03432.1"/>
    </source>
</evidence>
<feature type="transmembrane region" description="Helical" evidence="2">
    <location>
        <begin position="49"/>
        <end position="74"/>
    </location>
</feature>
<keyword evidence="5" id="KW-1185">Reference proteome</keyword>
<dbReference type="SUPFAM" id="SSF48452">
    <property type="entry name" value="TPR-like"/>
    <property type="match status" value="1"/>
</dbReference>
<dbReference type="Gene3D" id="1.10.10.10">
    <property type="entry name" value="Winged helix-like DNA-binding domain superfamily/Winged helix DNA-binding domain"/>
    <property type="match status" value="1"/>
</dbReference>
<evidence type="ECO:0000259" key="3">
    <source>
        <dbReference type="SMART" id="SM01043"/>
    </source>
</evidence>
<accession>A0ABQ3Z0S8</accession>
<dbReference type="Gene3D" id="1.25.40.10">
    <property type="entry name" value="Tetratricopeptide repeat domain"/>
    <property type="match status" value="1"/>
</dbReference>
<gene>
    <name evidence="4" type="ORF">Adu01nite_47820</name>
</gene>
<dbReference type="InterPro" id="IPR011990">
    <property type="entry name" value="TPR-like_helical_dom_sf"/>
</dbReference>
<dbReference type="SMART" id="SM01043">
    <property type="entry name" value="BTAD"/>
    <property type="match status" value="1"/>
</dbReference>
<comment type="caution">
    <text evidence="4">The sequence shown here is derived from an EMBL/GenBank/DDBJ whole genome shotgun (WGS) entry which is preliminary data.</text>
</comment>
<dbReference type="InterPro" id="IPR051677">
    <property type="entry name" value="AfsR-DnrI-RedD_regulator"/>
</dbReference>
<dbReference type="Proteomes" id="UP000637628">
    <property type="component" value="Unassembled WGS sequence"/>
</dbReference>
<evidence type="ECO:0000313" key="5">
    <source>
        <dbReference type="Proteomes" id="UP000637628"/>
    </source>
</evidence>
<organism evidence="4 5">
    <name type="scientific">Paractinoplanes durhamensis</name>
    <dbReference type="NCBI Taxonomy" id="113563"/>
    <lineage>
        <taxon>Bacteria</taxon>
        <taxon>Bacillati</taxon>
        <taxon>Actinomycetota</taxon>
        <taxon>Actinomycetes</taxon>
        <taxon>Micromonosporales</taxon>
        <taxon>Micromonosporaceae</taxon>
        <taxon>Paractinoplanes</taxon>
    </lineage>
</organism>
<keyword evidence="2" id="KW-1133">Transmembrane helix</keyword>
<evidence type="ECO:0000256" key="2">
    <source>
        <dbReference type="SAM" id="Phobius"/>
    </source>
</evidence>